<dbReference type="PANTHER" id="PTHR23303">
    <property type="entry name" value="CARBOXYPEPTIDASE REGULATORY REGION-CONTAINING"/>
    <property type="match status" value="1"/>
</dbReference>
<comment type="subcellular location">
    <subcellularLocation>
        <location evidence="1">Secreted</location>
    </subcellularLocation>
</comment>
<evidence type="ECO:0000256" key="5">
    <source>
        <dbReference type="SAM" id="Phobius"/>
    </source>
</evidence>
<feature type="compositionally biased region" description="Low complexity" evidence="4">
    <location>
        <begin position="1490"/>
        <end position="1503"/>
    </location>
</feature>
<feature type="region of interest" description="Disordered" evidence="4">
    <location>
        <begin position="1547"/>
        <end position="1572"/>
    </location>
</feature>
<gene>
    <name evidence="8" type="ORF">HF844_03505</name>
</gene>
<feature type="region of interest" description="Disordered" evidence="4">
    <location>
        <begin position="565"/>
        <end position="608"/>
    </location>
</feature>
<evidence type="ECO:0000313" key="8">
    <source>
        <dbReference type="EMBL" id="NME61871.1"/>
    </source>
</evidence>
<feature type="compositionally biased region" description="Polar residues" evidence="4">
    <location>
        <begin position="1558"/>
        <end position="1572"/>
    </location>
</feature>
<evidence type="ECO:0000256" key="1">
    <source>
        <dbReference type="ARBA" id="ARBA00004613"/>
    </source>
</evidence>
<sequence length="1782" mass="188899">MKTSGIGRRVEAAMLAATLIVGMLGLPQAMADTTDTGTTDTVKKDPYTVVQVTDHEDGSGFGTADAPYVTREHGYTVGDEGPKDGVVTSGDTAWYKAHVTFLAAKHRTVTIGFSGLGDALTADTPSCPTGRFITGRASGGKCVYDIPTGISESVDLTLNLTANDTGGETVTADPKITVERSDGGSSGLKLGRLTVTSVPLMDVYLDKDDSQPGETAASFSIDTVALHPKGVSNTKGFSRLAPYTATLDLTGLPDGVSVQTGGATLTPTAGLLHLPETTGNRSITIMGLPQPAAGEQRQYALHITVASTAKGWTGQPGDGLGRDDSTLDTTTGARRGVSYANNDWLMISTTGATKYIDGDHEGVGDMLHFDRPYTPGQTKWDDGNLTQADADTTWFDPVWTVAGANTYSYTYGRNMEFTAKAHLDFGGYTGDDCPDDNPCITYYQWGKGLTMTSLPAATNENGATLPGGTYQILYGTDFYPFDYSTTKLGDHRDDYPAAFLAGLTDTPPSDPTSIHCIVILRTGSQPKGWLSWGMKATGLGTTEVSGVGTNSAGRVQLIHEASISVTDPRPGSATITEGHSVDRTGRMSGDTDTTTNEPGDTIKGYWRPTLDSLPTATKPVTTSLDICLPDGLTDTSVTADGWTLTPTQTDGCAASWHAIVATTLTVTGYRDGETADTASINLPVISWQATVRPTATGTLNASIAGTTHMDAWRSLPADTQTITNTVSLPVTIPDTSAGTVDTGMVNDEPTPRDPGVDDTATWTVTTAAGDTATAMLALPDPSDCTNLMKNGAGPDGDWHEYDRGCTTVKETLNGEPTVDTAMTRGTVSLDYTTDTITGLDPSAYTWQAWDKIDDKTKITAVRATLTGDSQSAVLTRVNLTFTGMSGEGRADVWPGAPYRAGKALAGAPWPGVLLHKYATLTARLFQDMDEDGEFTTADRTDATGRATIATIHKSDSAGTDLGDTGKSIYLSNGQQAIESAQLASGWYLVTVAIDGSKPNSNQYPYLIGSTDTYYGKTDNTHATTPTTRLVHLDVAGTATVDFGWMADTPRLSVTQSETLDGCEDATCTAHVTVTLKNEGGTTIPEDTLIHSILSQGTAKDEWSYSTLGMDGGHTVNGSLLRDTSGHYWHYGPLSGTYDYGLIRYTAFDAFDTVEAISDDVTTCAWAVTTDGRAVTSWSGLPGSTVENGRGVFAPPTGHKFIHIRADVLYNPAAIAQTEDGSLWEYVYGKNDNKFIKLDTGDAVFDLSQQPKVSAGVILIDNHHRLWGLDRNSDDLKQGYVDLSMYSRGTGTLLLPDGGPTSVRDIATLPGTNQPAYSNLAYDVPVAAVVDTDGRLWICHKTGSSGNDLTVKWDKTNVTGVAQLAGIYNGNYNPYDNGDYYNTAHTIWYLGENGGLYRYDPDTMKDGRDTYSGQMDTSLLESKLAKPTPGAPVRVLPHETFTRLFSIFGGSTSGKTFAAITKDGRLYTWGGGTAIADRTPDDTSSDAPRQTMTATPDTTSGDTTTYRLPFQLAAGDTITLTRTLTLTRSDKDTLATVQTWADGDLTPYSGVKAQRDANRTSPDPVSTTGTPGTNGLIYGNDSCTINGHEFTDGTSYYREDQCEQTGVTVKALDAGTTITTGSISGLAWQDADKNGIRDTSEPLTPGVTVRLADKTGATVQTTTTASDGTYTFTGLLPGDYTVWMTAGDPKLTWTTLHAGDDRTVDSDIDPTLDGYGNAAVTLTDATPDATHIDGGLTARETTGRLPRSGLAGLLALIGGLFALMLLGMGYVRHRATPHARHRA</sequence>
<dbReference type="EMBL" id="JABAGI010000003">
    <property type="protein sequence ID" value="NME61871.1"/>
    <property type="molecule type" value="Genomic_DNA"/>
</dbReference>
<organism evidence="8 9">
    <name type="scientific">Bifidobacterium thermophilum</name>
    <dbReference type="NCBI Taxonomy" id="33905"/>
    <lineage>
        <taxon>Bacteria</taxon>
        <taxon>Bacillati</taxon>
        <taxon>Actinomycetota</taxon>
        <taxon>Actinomycetes</taxon>
        <taxon>Bifidobacteriales</taxon>
        <taxon>Bifidobacteriaceae</taxon>
        <taxon>Bifidobacterium</taxon>
    </lineage>
</organism>
<dbReference type="InterPro" id="IPR033764">
    <property type="entry name" value="Sdr_B"/>
</dbReference>
<accession>A0A7X9NQB7</accession>
<evidence type="ECO:0000259" key="7">
    <source>
        <dbReference type="Pfam" id="PF17210"/>
    </source>
</evidence>
<keyword evidence="2" id="KW-0964">Secreted</keyword>
<evidence type="ECO:0000256" key="6">
    <source>
        <dbReference type="SAM" id="SignalP"/>
    </source>
</evidence>
<dbReference type="InterPro" id="IPR051417">
    <property type="entry name" value="SDr/BOS_complex"/>
</dbReference>
<keyword evidence="3 6" id="KW-0732">Signal</keyword>
<dbReference type="Gene3D" id="2.60.40.10">
    <property type="entry name" value="Immunoglobulins"/>
    <property type="match status" value="1"/>
</dbReference>
<evidence type="ECO:0000256" key="3">
    <source>
        <dbReference type="ARBA" id="ARBA00022729"/>
    </source>
</evidence>
<proteinExistence type="predicted"/>
<evidence type="ECO:0000256" key="2">
    <source>
        <dbReference type="ARBA" id="ARBA00022525"/>
    </source>
</evidence>
<dbReference type="InterPro" id="IPR013783">
    <property type="entry name" value="Ig-like_fold"/>
</dbReference>
<feature type="transmembrane region" description="Helical" evidence="5">
    <location>
        <begin position="1748"/>
        <end position="1770"/>
    </location>
</feature>
<comment type="caution">
    <text evidence="8">The sequence shown here is derived from an EMBL/GenBank/DDBJ whole genome shotgun (WGS) entry which is preliminary data.</text>
</comment>
<dbReference type="Proteomes" id="UP000588369">
    <property type="component" value="Unassembled WGS sequence"/>
</dbReference>
<feature type="region of interest" description="Disordered" evidence="4">
    <location>
        <begin position="1472"/>
        <end position="1503"/>
    </location>
</feature>
<feature type="signal peptide" evidence="6">
    <location>
        <begin position="1"/>
        <end position="31"/>
    </location>
</feature>
<feature type="domain" description="SD-repeat containing protein B" evidence="7">
    <location>
        <begin position="1622"/>
        <end position="1725"/>
    </location>
</feature>
<dbReference type="Pfam" id="PF17210">
    <property type="entry name" value="SdrD_B"/>
    <property type="match status" value="1"/>
</dbReference>
<name>A0A7X9NQB7_9BIFI</name>
<evidence type="ECO:0000256" key="4">
    <source>
        <dbReference type="SAM" id="MobiDB-lite"/>
    </source>
</evidence>
<feature type="chain" id="PRO_5031346699" description="SD-repeat containing protein B domain-containing protein" evidence="6">
    <location>
        <begin position="32"/>
        <end position="1782"/>
    </location>
</feature>
<dbReference type="SUPFAM" id="SSF117074">
    <property type="entry name" value="Hypothetical protein PA1324"/>
    <property type="match status" value="1"/>
</dbReference>
<feature type="region of interest" description="Disordered" evidence="4">
    <location>
        <begin position="733"/>
        <end position="757"/>
    </location>
</feature>
<dbReference type="GO" id="GO:0005576">
    <property type="term" value="C:extracellular region"/>
    <property type="evidence" value="ECO:0007669"/>
    <property type="project" value="UniProtKB-SubCell"/>
</dbReference>
<keyword evidence="5" id="KW-0812">Transmembrane</keyword>
<dbReference type="PANTHER" id="PTHR23303:SF15">
    <property type="entry name" value="COLOSSIN-A"/>
    <property type="match status" value="1"/>
</dbReference>
<evidence type="ECO:0000313" key="9">
    <source>
        <dbReference type="Proteomes" id="UP000588369"/>
    </source>
</evidence>
<keyword evidence="5" id="KW-0472">Membrane</keyword>
<protein>
    <recommendedName>
        <fullName evidence="7">SD-repeat containing protein B domain-containing protein</fullName>
    </recommendedName>
</protein>
<reference evidence="8 9" key="1">
    <citation type="submission" date="2020-04" db="EMBL/GenBank/DDBJ databases">
        <authorList>
            <person name="Hitch T.C.A."/>
            <person name="Wylensek D."/>
            <person name="Clavel T."/>
        </authorList>
    </citation>
    <scope>NUCLEOTIDE SEQUENCE [LARGE SCALE GENOMIC DNA]</scope>
    <source>
        <strain evidence="8 9">BSM-130-P53-3C</strain>
    </source>
</reference>
<dbReference type="RefSeq" id="WP_168983972.1">
    <property type="nucleotide sequence ID" value="NZ_JABAGI010000003.1"/>
</dbReference>
<keyword evidence="5" id="KW-1133">Transmembrane helix</keyword>
<dbReference type="GO" id="GO:0005975">
    <property type="term" value="P:carbohydrate metabolic process"/>
    <property type="evidence" value="ECO:0007669"/>
    <property type="project" value="UniProtKB-ARBA"/>
</dbReference>